<evidence type="ECO:0000256" key="1">
    <source>
        <dbReference type="SAM" id="MobiDB-lite"/>
    </source>
</evidence>
<feature type="transmembrane region" description="Helical" evidence="2">
    <location>
        <begin position="142"/>
        <end position="165"/>
    </location>
</feature>
<dbReference type="RefSeq" id="WP_344890578.1">
    <property type="nucleotide sequence ID" value="NZ_BAAAWD010000006.1"/>
</dbReference>
<evidence type="ECO:0000313" key="4">
    <source>
        <dbReference type="Proteomes" id="UP001499930"/>
    </source>
</evidence>
<sequence length="235" mass="24079">MTQQTTGTGDRRSTGRRIGGPAAGVTRPLLAFGVIAGPVYVVVSVAQALTREGFDLTRHAWSMLANGDLGWIQIANLVVTGLATVACAAGLRRALTGGTGATWLPRLVAAYGMSLIGAGIFPADPGLGFPAGTPEGPGPMSWHGTLHFVVAAVGFVCVTVACLIAGSRFAAEGRGGWALYSRITGVVFLVTFLGIAAGRGATWSIMAFITGLVGLWAWLAALSIHLRGRVSPGHA</sequence>
<reference evidence="3 4" key="1">
    <citation type="journal article" date="2019" name="Int. J. Syst. Evol. Microbiol.">
        <title>The Global Catalogue of Microorganisms (GCM) 10K type strain sequencing project: providing services to taxonomists for standard genome sequencing and annotation.</title>
        <authorList>
            <consortium name="The Broad Institute Genomics Platform"/>
            <consortium name="The Broad Institute Genome Sequencing Center for Infectious Disease"/>
            <person name="Wu L."/>
            <person name="Ma J."/>
        </authorList>
    </citation>
    <scope>NUCLEOTIDE SEQUENCE [LARGE SCALE GENOMIC DNA]</scope>
    <source>
        <strain evidence="3 4">JCM 3106</strain>
    </source>
</reference>
<feature type="region of interest" description="Disordered" evidence="1">
    <location>
        <begin position="1"/>
        <end position="20"/>
    </location>
</feature>
<protein>
    <recommendedName>
        <fullName evidence="5">DUF998 domain-containing protein</fullName>
    </recommendedName>
</protein>
<keyword evidence="2" id="KW-1133">Transmembrane helix</keyword>
<dbReference type="Proteomes" id="UP001499930">
    <property type="component" value="Unassembled WGS sequence"/>
</dbReference>
<name>A0ABN3XUV0_9ACTN</name>
<keyword evidence="4" id="KW-1185">Reference proteome</keyword>
<feature type="transmembrane region" description="Helical" evidence="2">
    <location>
        <begin position="29"/>
        <end position="49"/>
    </location>
</feature>
<feature type="transmembrane region" description="Helical" evidence="2">
    <location>
        <begin position="69"/>
        <end position="91"/>
    </location>
</feature>
<keyword evidence="2" id="KW-0472">Membrane</keyword>
<keyword evidence="2" id="KW-0812">Transmembrane</keyword>
<proteinExistence type="predicted"/>
<evidence type="ECO:0008006" key="5">
    <source>
        <dbReference type="Google" id="ProtNLM"/>
    </source>
</evidence>
<evidence type="ECO:0000256" key="2">
    <source>
        <dbReference type="SAM" id="Phobius"/>
    </source>
</evidence>
<organism evidence="3 4">
    <name type="scientific">Streptosporangium longisporum</name>
    <dbReference type="NCBI Taxonomy" id="46187"/>
    <lineage>
        <taxon>Bacteria</taxon>
        <taxon>Bacillati</taxon>
        <taxon>Actinomycetota</taxon>
        <taxon>Actinomycetes</taxon>
        <taxon>Streptosporangiales</taxon>
        <taxon>Streptosporangiaceae</taxon>
        <taxon>Streptosporangium</taxon>
    </lineage>
</organism>
<dbReference type="Pfam" id="PF06197">
    <property type="entry name" value="DUF998"/>
    <property type="match status" value="1"/>
</dbReference>
<dbReference type="EMBL" id="BAAAWD010000006">
    <property type="protein sequence ID" value="GAA2996495.1"/>
    <property type="molecule type" value="Genomic_DNA"/>
</dbReference>
<evidence type="ECO:0000313" key="3">
    <source>
        <dbReference type="EMBL" id="GAA2996495.1"/>
    </source>
</evidence>
<feature type="transmembrane region" description="Helical" evidence="2">
    <location>
        <begin position="177"/>
        <end position="197"/>
    </location>
</feature>
<accession>A0ABN3XUV0</accession>
<dbReference type="InterPro" id="IPR009339">
    <property type="entry name" value="DUF998"/>
</dbReference>
<comment type="caution">
    <text evidence="3">The sequence shown here is derived from an EMBL/GenBank/DDBJ whole genome shotgun (WGS) entry which is preliminary data.</text>
</comment>
<gene>
    <name evidence="3" type="ORF">GCM10017559_16250</name>
</gene>
<feature type="transmembrane region" description="Helical" evidence="2">
    <location>
        <begin position="203"/>
        <end position="224"/>
    </location>
</feature>
<feature type="transmembrane region" description="Helical" evidence="2">
    <location>
        <begin position="103"/>
        <end position="122"/>
    </location>
</feature>